<dbReference type="GO" id="GO:0003676">
    <property type="term" value="F:nucleic acid binding"/>
    <property type="evidence" value="ECO:0007669"/>
    <property type="project" value="InterPro"/>
</dbReference>
<dbReference type="Pfam" id="PF00565">
    <property type="entry name" value="SNase"/>
    <property type="match status" value="1"/>
</dbReference>
<evidence type="ECO:0000259" key="3">
    <source>
        <dbReference type="PROSITE" id="PS50830"/>
    </source>
</evidence>
<feature type="region of interest" description="Disordered" evidence="1">
    <location>
        <begin position="312"/>
        <end position="336"/>
    </location>
</feature>
<proteinExistence type="predicted"/>
<protein>
    <recommendedName>
        <fullName evidence="3">TNase-like domain-containing protein</fullName>
    </recommendedName>
</protein>
<feature type="compositionally biased region" description="Pro residues" evidence="1">
    <location>
        <begin position="324"/>
        <end position="333"/>
    </location>
</feature>
<dbReference type="InterPro" id="IPR035437">
    <property type="entry name" value="SNase_OB-fold_sf"/>
</dbReference>
<dbReference type="Proteomes" id="UP000632740">
    <property type="component" value="Unassembled WGS sequence"/>
</dbReference>
<dbReference type="Gene3D" id="2.40.50.90">
    <property type="match status" value="1"/>
</dbReference>
<dbReference type="PROSITE" id="PS01123">
    <property type="entry name" value="TNASE_1"/>
    <property type="match status" value="1"/>
</dbReference>
<evidence type="ECO:0000313" key="5">
    <source>
        <dbReference type="Proteomes" id="UP000632740"/>
    </source>
</evidence>
<dbReference type="InterPro" id="IPR016071">
    <property type="entry name" value="Staphylococal_nuclease_OB-fold"/>
</dbReference>
<organism evidence="4 5">
    <name type="scientific">Cellulomonas chitinilytica</name>
    <dbReference type="NCBI Taxonomy" id="398759"/>
    <lineage>
        <taxon>Bacteria</taxon>
        <taxon>Bacillati</taxon>
        <taxon>Actinomycetota</taxon>
        <taxon>Actinomycetes</taxon>
        <taxon>Micrococcales</taxon>
        <taxon>Cellulomonadaceae</taxon>
        <taxon>Cellulomonas</taxon>
    </lineage>
</organism>
<dbReference type="InterPro" id="IPR002071">
    <property type="entry name" value="Thermonucl_AS"/>
</dbReference>
<evidence type="ECO:0000256" key="1">
    <source>
        <dbReference type="SAM" id="MobiDB-lite"/>
    </source>
</evidence>
<dbReference type="GO" id="GO:0004518">
    <property type="term" value="F:nuclease activity"/>
    <property type="evidence" value="ECO:0007669"/>
    <property type="project" value="InterPro"/>
</dbReference>
<comment type="caution">
    <text evidence="4">The sequence shown here is derived from an EMBL/GenBank/DDBJ whole genome shotgun (WGS) entry which is preliminary data.</text>
</comment>
<sequence>MVSTSPLKELVAVKSARTLCLAVVTAGLVLGSGLPAQAADRRPDGPAKDRTAVVAKVVDGDTIDVRDADGVHRVRLLNIDTPETVDPRSPVECLGPEASAFLTDRLPAGTKVALKHDRITHDKYGRELAAVFVGNTFVNAEIAKAGLADAIVIGGNDKFYDRVIAAQKVARTARSGLYAETVACTVPGQVAAVEQQTAALLAQPPASGAGVEAFDAYAAQLAALAAAATTVGTVLAADLHDHRLLGLNAGRVRTLVARLGATRSAVTARAAETTTWRAAEAARIAAEQAATAQAEADRVAAEAAAAAKRAAAKAAPKKRSTAPAPAPAAPAPEAPQVDTYTGCRAYAPGGRTYTKIDCKTKLPIG</sequence>
<dbReference type="SMART" id="SM00318">
    <property type="entry name" value="SNc"/>
    <property type="match status" value="1"/>
</dbReference>
<evidence type="ECO:0000256" key="2">
    <source>
        <dbReference type="SAM" id="SignalP"/>
    </source>
</evidence>
<feature type="signal peptide" evidence="2">
    <location>
        <begin position="1"/>
        <end position="38"/>
    </location>
</feature>
<feature type="chain" id="PRO_5037869870" description="TNase-like domain-containing protein" evidence="2">
    <location>
        <begin position="39"/>
        <end position="365"/>
    </location>
</feature>
<dbReference type="SUPFAM" id="SSF50199">
    <property type="entry name" value="Staphylococcal nuclease"/>
    <property type="match status" value="1"/>
</dbReference>
<dbReference type="PROSITE" id="PS50830">
    <property type="entry name" value="TNASE_3"/>
    <property type="match status" value="1"/>
</dbReference>
<accession>A0A919P260</accession>
<keyword evidence="5" id="KW-1185">Reference proteome</keyword>
<feature type="domain" description="TNase-like" evidence="3">
    <location>
        <begin position="48"/>
        <end position="180"/>
    </location>
</feature>
<dbReference type="AlphaFoldDB" id="A0A919P260"/>
<gene>
    <name evidence="4" type="ORF">Cch01nite_14860</name>
</gene>
<keyword evidence="2" id="KW-0732">Signal</keyword>
<name>A0A919P260_9CELL</name>
<dbReference type="EMBL" id="BONK01000004">
    <property type="protein sequence ID" value="GIG20762.1"/>
    <property type="molecule type" value="Genomic_DNA"/>
</dbReference>
<evidence type="ECO:0000313" key="4">
    <source>
        <dbReference type="EMBL" id="GIG20762.1"/>
    </source>
</evidence>
<dbReference type="PROSITE" id="PS01284">
    <property type="entry name" value="TNASE_2"/>
    <property type="match status" value="1"/>
</dbReference>
<reference evidence="4" key="1">
    <citation type="submission" date="2021-01" db="EMBL/GenBank/DDBJ databases">
        <title>Whole genome shotgun sequence of Cellulomonas chitinilytica NBRC 110799.</title>
        <authorList>
            <person name="Komaki H."/>
            <person name="Tamura T."/>
        </authorList>
    </citation>
    <scope>NUCLEOTIDE SEQUENCE</scope>
    <source>
        <strain evidence="4">NBRC 110799</strain>
    </source>
</reference>